<dbReference type="PROSITE" id="PS00915">
    <property type="entry name" value="PI3_4_KINASE_1"/>
    <property type="match status" value="1"/>
</dbReference>
<evidence type="ECO:0000313" key="8">
    <source>
        <dbReference type="EMBL" id="KAK7234106.1"/>
    </source>
</evidence>
<dbReference type="PROSITE" id="PS51545">
    <property type="entry name" value="PIK_HELICAL"/>
    <property type="match status" value="1"/>
</dbReference>
<evidence type="ECO:0000313" key="9">
    <source>
        <dbReference type="Proteomes" id="UP001363151"/>
    </source>
</evidence>
<dbReference type="Pfam" id="PF00454">
    <property type="entry name" value="PI3_PI4_kinase"/>
    <property type="match status" value="1"/>
</dbReference>
<feature type="domain" description="Cyclic nucleotide-binding" evidence="5">
    <location>
        <begin position="600"/>
        <end position="728"/>
    </location>
</feature>
<dbReference type="SUPFAM" id="SSF56112">
    <property type="entry name" value="Protein kinase-like (PK-like)"/>
    <property type="match status" value="1"/>
</dbReference>
<keyword evidence="3" id="KW-0175">Coiled coil</keyword>
<dbReference type="InterPro" id="IPR018490">
    <property type="entry name" value="cNMP-bd_dom_sf"/>
</dbReference>
<dbReference type="InterPro" id="IPR000300">
    <property type="entry name" value="IPPc"/>
</dbReference>
<evidence type="ECO:0000259" key="7">
    <source>
        <dbReference type="PROSITE" id="PS51545"/>
    </source>
</evidence>
<dbReference type="SUPFAM" id="SSF56219">
    <property type="entry name" value="DNase I-like"/>
    <property type="match status" value="1"/>
</dbReference>
<organism evidence="8 9">
    <name type="scientific">Aureococcus anophagefferens</name>
    <name type="common">Harmful bloom alga</name>
    <dbReference type="NCBI Taxonomy" id="44056"/>
    <lineage>
        <taxon>Eukaryota</taxon>
        <taxon>Sar</taxon>
        <taxon>Stramenopiles</taxon>
        <taxon>Ochrophyta</taxon>
        <taxon>Pelagophyceae</taxon>
        <taxon>Pelagomonadales</taxon>
        <taxon>Pelagomonadaceae</taxon>
        <taxon>Aureococcus</taxon>
    </lineage>
</organism>
<dbReference type="SMART" id="SM00145">
    <property type="entry name" value="PI3Ka"/>
    <property type="match status" value="1"/>
</dbReference>
<feature type="coiled-coil region" evidence="3">
    <location>
        <begin position="504"/>
        <end position="538"/>
    </location>
</feature>
<dbReference type="PANTHER" id="PTHR10048">
    <property type="entry name" value="PHOSPHATIDYLINOSITOL KINASE"/>
    <property type="match status" value="1"/>
</dbReference>
<dbReference type="Gene3D" id="3.60.10.10">
    <property type="entry name" value="Endonuclease/exonuclease/phosphatase"/>
    <property type="match status" value="1"/>
</dbReference>
<feature type="domain" description="PIK helical" evidence="7">
    <location>
        <begin position="1297"/>
        <end position="1474"/>
    </location>
</feature>
<dbReference type="CDD" id="cd00891">
    <property type="entry name" value="PI3Kc"/>
    <property type="match status" value="1"/>
</dbReference>
<proteinExistence type="predicted"/>
<name>A0ABR1FNE5_AURAN</name>
<dbReference type="InterPro" id="IPR000595">
    <property type="entry name" value="cNMP-bd_dom"/>
</dbReference>
<dbReference type="InterPro" id="IPR001263">
    <property type="entry name" value="PI3K_accessory_dom"/>
</dbReference>
<dbReference type="InterPro" id="IPR011009">
    <property type="entry name" value="Kinase-like_dom_sf"/>
</dbReference>
<dbReference type="Pfam" id="PF00613">
    <property type="entry name" value="PI3Ka"/>
    <property type="match status" value="1"/>
</dbReference>
<feature type="region of interest" description="Disordered" evidence="4">
    <location>
        <begin position="1245"/>
        <end position="1264"/>
    </location>
</feature>
<dbReference type="Gene3D" id="2.60.120.10">
    <property type="entry name" value="Jelly Rolls"/>
    <property type="match status" value="1"/>
</dbReference>
<dbReference type="InterPro" id="IPR036691">
    <property type="entry name" value="Endo/exonu/phosph_ase_sf"/>
</dbReference>
<evidence type="ECO:0000256" key="2">
    <source>
        <dbReference type="ARBA" id="ARBA00022777"/>
    </source>
</evidence>
<gene>
    <name evidence="8" type="ORF">SO694_00149053</name>
</gene>
<dbReference type="InterPro" id="IPR018936">
    <property type="entry name" value="PI3/4_kinase_CS"/>
</dbReference>
<dbReference type="PROSITE" id="PS00916">
    <property type="entry name" value="PI3_4_KINASE_2"/>
    <property type="match status" value="1"/>
</dbReference>
<dbReference type="CDD" id="cd00038">
    <property type="entry name" value="CAP_ED"/>
    <property type="match status" value="1"/>
</dbReference>
<feature type="domain" description="PI3K/PI4K catalytic" evidence="6">
    <location>
        <begin position="1541"/>
        <end position="1884"/>
    </location>
</feature>
<dbReference type="SMART" id="SM00146">
    <property type="entry name" value="PI3Kc"/>
    <property type="match status" value="1"/>
</dbReference>
<dbReference type="InterPro" id="IPR000403">
    <property type="entry name" value="PI3/4_kinase_cat_dom"/>
</dbReference>
<dbReference type="Proteomes" id="UP001363151">
    <property type="component" value="Unassembled WGS sequence"/>
</dbReference>
<comment type="caution">
    <text evidence="8">The sequence shown here is derived from an EMBL/GenBank/DDBJ whole genome shotgun (WGS) entry which is preliminary data.</text>
</comment>
<dbReference type="SMART" id="SM00100">
    <property type="entry name" value="cNMP"/>
    <property type="match status" value="1"/>
</dbReference>
<dbReference type="SUPFAM" id="SSF48371">
    <property type="entry name" value="ARM repeat"/>
    <property type="match status" value="1"/>
</dbReference>
<reference evidence="8 9" key="1">
    <citation type="submission" date="2024-03" db="EMBL/GenBank/DDBJ databases">
        <title>Aureococcus anophagefferens CCMP1851 and Kratosvirus quantuckense: Draft genome of a second virus-susceptible host strain in the model system.</title>
        <authorList>
            <person name="Chase E."/>
            <person name="Truchon A.R."/>
            <person name="Schepens W."/>
            <person name="Wilhelm S.W."/>
        </authorList>
    </citation>
    <scope>NUCLEOTIDE SEQUENCE [LARGE SCALE GENOMIC DNA]</scope>
    <source>
        <strain evidence="8 9">CCMP1851</strain>
    </source>
</reference>
<dbReference type="Gene3D" id="3.30.1010.10">
    <property type="entry name" value="Phosphatidylinositol 3-kinase Catalytic Subunit, Chain A, domain 4"/>
    <property type="match status" value="1"/>
</dbReference>
<dbReference type="InterPro" id="IPR015433">
    <property type="entry name" value="PI3/4_kinase"/>
</dbReference>
<feature type="region of interest" description="Disordered" evidence="4">
    <location>
        <begin position="1008"/>
        <end position="1045"/>
    </location>
</feature>
<dbReference type="SUPFAM" id="SSF51206">
    <property type="entry name" value="cAMP-binding domain-like"/>
    <property type="match status" value="1"/>
</dbReference>
<dbReference type="InterPro" id="IPR014710">
    <property type="entry name" value="RmlC-like_jellyroll"/>
</dbReference>
<protein>
    <submittedName>
        <fullName evidence="8">1-phosphatidylinositol-4-phosphate 3-kinase</fullName>
    </submittedName>
</protein>
<dbReference type="PANTHER" id="PTHR10048:SF14">
    <property type="entry name" value="LD28067P"/>
    <property type="match status" value="1"/>
</dbReference>
<evidence type="ECO:0000259" key="6">
    <source>
        <dbReference type="PROSITE" id="PS50290"/>
    </source>
</evidence>
<dbReference type="InterPro" id="IPR042236">
    <property type="entry name" value="PI3K_accessory_sf"/>
</dbReference>
<evidence type="ECO:0000256" key="1">
    <source>
        <dbReference type="ARBA" id="ARBA00022679"/>
    </source>
</evidence>
<dbReference type="Pfam" id="PF00027">
    <property type="entry name" value="cNMP_binding"/>
    <property type="match status" value="1"/>
</dbReference>
<dbReference type="PROSITE" id="PS50042">
    <property type="entry name" value="CNMP_BINDING_3"/>
    <property type="match status" value="1"/>
</dbReference>
<dbReference type="PROSITE" id="PS50290">
    <property type="entry name" value="PI3_4_KINASE_3"/>
    <property type="match status" value="1"/>
</dbReference>
<evidence type="ECO:0000256" key="4">
    <source>
        <dbReference type="SAM" id="MobiDB-lite"/>
    </source>
</evidence>
<keyword evidence="1" id="KW-0808">Transferase</keyword>
<dbReference type="InterPro" id="IPR016024">
    <property type="entry name" value="ARM-type_fold"/>
</dbReference>
<accession>A0ABR1FNE5</accession>
<dbReference type="Gene3D" id="1.10.1070.11">
    <property type="entry name" value="Phosphatidylinositol 3-/4-kinase, catalytic domain"/>
    <property type="match status" value="1"/>
</dbReference>
<evidence type="ECO:0000256" key="3">
    <source>
        <dbReference type="SAM" id="Coils"/>
    </source>
</evidence>
<dbReference type="Gene3D" id="1.25.40.70">
    <property type="entry name" value="Phosphatidylinositol 3-kinase, accessory domain (PIK)"/>
    <property type="match status" value="1"/>
</dbReference>
<keyword evidence="2" id="KW-0418">Kinase</keyword>
<dbReference type="InterPro" id="IPR035448">
    <property type="entry name" value="PI3Kc"/>
</dbReference>
<evidence type="ECO:0000259" key="5">
    <source>
        <dbReference type="PROSITE" id="PS50042"/>
    </source>
</evidence>
<dbReference type="Pfam" id="PF22669">
    <property type="entry name" value="Exo_endo_phos2"/>
    <property type="match status" value="1"/>
</dbReference>
<feature type="compositionally biased region" description="Basic residues" evidence="4">
    <location>
        <begin position="1021"/>
        <end position="1035"/>
    </location>
</feature>
<keyword evidence="9" id="KW-1185">Reference proteome</keyword>
<dbReference type="EMBL" id="JBBJCI010000347">
    <property type="protein sequence ID" value="KAK7234106.1"/>
    <property type="molecule type" value="Genomic_DNA"/>
</dbReference>
<dbReference type="SMART" id="SM00128">
    <property type="entry name" value="IPPc"/>
    <property type="match status" value="1"/>
</dbReference>
<sequence>MRLVVGSHNMDGRPWDASRLATWLHPTGALDAADEPSPRGADVVCVALQDADEGAVGALAAFFELDVVAARRAGALRVVVLARGHLQVSVAETAQAQIPGADPERHGCLGARVDVLGVSGRHAASLAFVCCHLPPGEARAARRSRALRDCARDLGDDFFDGCDHVLFAGDLNYRLCATSSKMRTRADAVEAFRALAAAGRFRELSRHDELDRERAAGRCFAGFDAVDVGAASPTVAYAGAPAYADRVLWRSRPGAAARAVAGAWRRPDAASSPTPVRAAFDVALADPGEAFRNDGARILYLDVPGAAPGGGGALAPAPPARAAPAGDFGFNPTGAAGVLARIQRNVDAATRGDHRRCSTNATLDVEEGAKRELTYQSRFPTDVLSAPADSARGAFSLAVFTATVSADDDDDDDDDARTVVGDDVLVGRAEFDAAEFPADVWTAFGAPLVAHGVVVGCVRGVARCEAAGRRVDARFDDGDDGALAAATPRTLKLATEAGLLYDRVDALSRELKRRERTLDEERAARGHLEARLAGANERAHALARPAPVVLERASLADAALAAAKQAKRASAAPGAPATPEAAKHAETVDTSTNFLRSIPVFQGFSEPQLARVHEALLVRDYAPDEVIIRQGDDRGEEFYIIVRGRVRVFVEKPAKAAASNSTRAAAAFFPAAEAPAYGKQVAVLSSGDYFGERAMILNEPRASTCVADAEAGVSCLTLDRESFEEAVMDRGHKARLKAGKSHKRALGESPTADAAKTMRAQFRGYEHDANEEATNLLVEYITQYADLLPRTSRGGGETEEDRVAAVARALKGKGDALPDALASELRLLLLEALTPEMSLEDMLERLLCLARGFFDVEATDFYFPVDVRQKKAVLWKPDEKADGARPPPEGATWAGLVRDVAVGGAIVKEDGALGAPVFEARADDDAKKVIAIVALRDPRAPFTVLQELALLQLAAEVTRVLRAKHAEFQFLKGAETFVASAIVERPPDISLSAVRVFPPLDEDHVDYEEAADEPEANGAAPKKKKKKKKKKRLPKHGAGDRSELSGSDAGARLYRFLASQADHRVFARVVLMHGVEELTVPWDSKPALLKKVRKDRGSLPPDEANGESPKKGLPVYVADFSTKDGGAPKPTFVEAARGMHFTRGTELTLRDLPRATVVKVSLHGADGASLAFCKTPLWNAHNVLKAERVKLPMARGDAAIYARREKVLGPRYRSGKAACAVDLDHGGVDGGSVVYAEASLHRDMTGDDFRAPPETPRGGDDDDVAAPSAWKRASLILDDREKLASRAGEASYLAAKHRASKQLKGKFDGDLSRLLAEHVMHALTEDECRLLWAKREVLASNPKALPKFLLTVNWGNHDDVREGYRLLKTWAPMPPLEALQLLSVRFPDPKVRSYAVRCMNALPDAELAAVMLQLAQVVKFERSHDTALNRFLLRRALRNPSVCGHALYWSLATEKDVNDEHHCCRVLFDLYNRRCGEYRLTLGHQALLVTKLAQITETVKQMKGSSDRDRDDVLRRELEGVVLPRAFQLPLSPFMVCRGLDLAKCKVMGSAQKPLWLTFHNAVRAAPPHVVIFKCGDDLRQDQLTLQIIRSMDALWTEAGLELRMSPYGCVATAGAQGFIEVVQQANTLANITKDERFRSAGAKPRTRASRKYGAAHEAYYGTGAVAAWLARECAAYAAEKRLEAESQVRRHSEAHRDDWALERAQHPWLLKPSEEANPLAEGAALHDALDNFARSLAGYCVATYVLGIGDRHNDNIMLTRDGRYFHIDFGHFLGNFKKKFGVKRESAPFVLTPHMETVLGGRGAGARYRKFEELCCKAFLVLRRHRDHIMVLLMLMVDCGIPELAKIEDVTWVHGSLMFDEPDDDAAVSGVMALIDASLNNKRTRTMHAIHSLVHTT</sequence>
<dbReference type="InterPro" id="IPR036940">
    <property type="entry name" value="PI3/4_kinase_cat_sf"/>
</dbReference>